<dbReference type="OrthoDB" id="526231at2759"/>
<feature type="transmembrane region" description="Helical" evidence="2">
    <location>
        <begin position="12"/>
        <end position="31"/>
    </location>
</feature>
<evidence type="ECO:0000313" key="3">
    <source>
        <dbReference type="EMBL" id="GBF90917.1"/>
    </source>
</evidence>
<keyword evidence="2" id="KW-0472">Membrane</keyword>
<reference evidence="3 4" key="1">
    <citation type="journal article" date="2018" name="Sci. Rep.">
        <title>Raphidocelis subcapitata (=Pseudokirchneriella subcapitata) provides an insight into genome evolution and environmental adaptations in the Sphaeropleales.</title>
        <authorList>
            <person name="Suzuki S."/>
            <person name="Yamaguchi H."/>
            <person name="Nakajima N."/>
            <person name="Kawachi M."/>
        </authorList>
    </citation>
    <scope>NUCLEOTIDE SEQUENCE [LARGE SCALE GENOMIC DNA]</scope>
    <source>
        <strain evidence="3 4">NIES-35</strain>
    </source>
</reference>
<keyword evidence="2" id="KW-0812">Transmembrane</keyword>
<feature type="compositionally biased region" description="Gly residues" evidence="1">
    <location>
        <begin position="98"/>
        <end position="108"/>
    </location>
</feature>
<organism evidence="3 4">
    <name type="scientific">Raphidocelis subcapitata</name>
    <dbReference type="NCBI Taxonomy" id="307507"/>
    <lineage>
        <taxon>Eukaryota</taxon>
        <taxon>Viridiplantae</taxon>
        <taxon>Chlorophyta</taxon>
        <taxon>core chlorophytes</taxon>
        <taxon>Chlorophyceae</taxon>
        <taxon>CS clade</taxon>
        <taxon>Sphaeropleales</taxon>
        <taxon>Selenastraceae</taxon>
        <taxon>Raphidocelis</taxon>
    </lineage>
</organism>
<sequence>MPSPLDDIGVRMVAGAAVAFVTASAIILPTGRQKDAAALELFDKKFSELGHQDRRVAEYRAGHKRWTGFFENAVYPITRRLPGANNPIVNPYRDAAPLGGGGGGDDDE</sequence>
<name>A0A2V0P146_9CHLO</name>
<dbReference type="Proteomes" id="UP000247498">
    <property type="component" value="Unassembled WGS sequence"/>
</dbReference>
<dbReference type="InParanoid" id="A0A2V0P146"/>
<protein>
    <submittedName>
        <fullName evidence="3">Uncharacterized protein</fullName>
    </submittedName>
</protein>
<comment type="caution">
    <text evidence="3">The sequence shown here is derived from an EMBL/GenBank/DDBJ whole genome shotgun (WGS) entry which is preliminary data.</text>
</comment>
<dbReference type="STRING" id="307507.A0A2V0P146"/>
<evidence type="ECO:0000256" key="1">
    <source>
        <dbReference type="SAM" id="MobiDB-lite"/>
    </source>
</evidence>
<accession>A0A2V0P146</accession>
<evidence type="ECO:0000313" key="4">
    <source>
        <dbReference type="Proteomes" id="UP000247498"/>
    </source>
</evidence>
<keyword evidence="2" id="KW-1133">Transmembrane helix</keyword>
<evidence type="ECO:0000256" key="2">
    <source>
        <dbReference type="SAM" id="Phobius"/>
    </source>
</evidence>
<proteinExistence type="predicted"/>
<dbReference type="AlphaFoldDB" id="A0A2V0P146"/>
<gene>
    <name evidence="3" type="ORF">Rsub_03772</name>
</gene>
<keyword evidence="4" id="KW-1185">Reference proteome</keyword>
<feature type="region of interest" description="Disordered" evidence="1">
    <location>
        <begin position="86"/>
        <end position="108"/>
    </location>
</feature>
<dbReference type="EMBL" id="BDRX01000020">
    <property type="protein sequence ID" value="GBF90917.1"/>
    <property type="molecule type" value="Genomic_DNA"/>
</dbReference>